<dbReference type="InterPro" id="IPR012318">
    <property type="entry name" value="HTH_CRP"/>
</dbReference>
<dbReference type="RefSeq" id="WP_106344695.1">
    <property type="nucleotide sequence ID" value="NZ_PVNE01000007.1"/>
</dbReference>
<evidence type="ECO:0000313" key="7">
    <source>
        <dbReference type="EMBL" id="PRX41350.1"/>
    </source>
</evidence>
<dbReference type="AlphaFoldDB" id="A0A2T0LGF2"/>
<evidence type="ECO:0000313" key="8">
    <source>
        <dbReference type="Proteomes" id="UP000237797"/>
    </source>
</evidence>
<reference evidence="7 8" key="1">
    <citation type="submission" date="2018-03" db="EMBL/GenBank/DDBJ databases">
        <title>Genomic Encyclopedia of Archaeal and Bacterial Type Strains, Phase II (KMG-II): from individual species to whole genera.</title>
        <authorList>
            <person name="Goeker M."/>
        </authorList>
    </citation>
    <scope>NUCLEOTIDE SEQUENCE [LARGE SCALE GENOMIC DNA]</scope>
    <source>
        <strain evidence="7 8">DSM 44946</strain>
    </source>
</reference>
<evidence type="ECO:0000256" key="1">
    <source>
        <dbReference type="ARBA" id="ARBA00010466"/>
    </source>
</evidence>
<accession>A0A2T0LGF2</accession>
<keyword evidence="3" id="KW-0238">DNA-binding</keyword>
<dbReference type="InterPro" id="IPR036388">
    <property type="entry name" value="WH-like_DNA-bd_sf"/>
</dbReference>
<sequence length="310" mass="34121">MAKRRLLERIARMYYILDLNQQQIAEQLGIGRSSVARLLNQARERGVVHFQIDSDPDSYRCHQLERELLNQTRLKDCVVFQNGGDTGYSFETLASQYLNTVLPFTGTIGLGWGKTLYAVGSQIHLCDPRPGLKVLQLSGGSGTKEEYVPATSVVQLWTRALRAKPYYLPAPAVASTAESRKRFLEDPSIGAVVDELKKVSVAIVGIGHTGEDASIITSRLIPDLTSDTLSACSVGDVILHFYDENGNFSFDDLSERVIGASREDFLRINLRIGIAYGENKIRAIVGALRGDLVHILITTEATAEALVRAI</sequence>
<feature type="domain" description="Sugar-binding" evidence="5">
    <location>
        <begin position="60"/>
        <end position="307"/>
    </location>
</feature>
<dbReference type="Pfam" id="PF13545">
    <property type="entry name" value="HTH_Crp_2"/>
    <property type="match status" value="1"/>
</dbReference>
<dbReference type="InterPro" id="IPR007324">
    <property type="entry name" value="Sugar-bd_dom_put"/>
</dbReference>
<dbReference type="SUPFAM" id="SSF100950">
    <property type="entry name" value="NagB/RpiA/CoA transferase-like"/>
    <property type="match status" value="1"/>
</dbReference>
<keyword evidence="2" id="KW-0805">Transcription regulation</keyword>
<evidence type="ECO:0000259" key="6">
    <source>
        <dbReference type="Pfam" id="PF13545"/>
    </source>
</evidence>
<dbReference type="EMBL" id="PVNE01000007">
    <property type="protein sequence ID" value="PRX41350.1"/>
    <property type="molecule type" value="Genomic_DNA"/>
</dbReference>
<evidence type="ECO:0000256" key="3">
    <source>
        <dbReference type="ARBA" id="ARBA00023125"/>
    </source>
</evidence>
<dbReference type="PANTHER" id="PTHR34294:SF1">
    <property type="entry name" value="TRANSCRIPTIONAL REGULATOR LSRR"/>
    <property type="match status" value="1"/>
</dbReference>
<dbReference type="Gene3D" id="3.40.50.1360">
    <property type="match status" value="1"/>
</dbReference>
<organism evidence="7 8">
    <name type="scientific">Planifilum fimeticola</name>
    <dbReference type="NCBI Taxonomy" id="201975"/>
    <lineage>
        <taxon>Bacteria</taxon>
        <taxon>Bacillati</taxon>
        <taxon>Bacillota</taxon>
        <taxon>Bacilli</taxon>
        <taxon>Bacillales</taxon>
        <taxon>Thermoactinomycetaceae</taxon>
        <taxon>Planifilum</taxon>
    </lineage>
</organism>
<dbReference type="GO" id="GO:0006355">
    <property type="term" value="P:regulation of DNA-templated transcription"/>
    <property type="evidence" value="ECO:0007669"/>
    <property type="project" value="InterPro"/>
</dbReference>
<dbReference type="InterPro" id="IPR036390">
    <property type="entry name" value="WH_DNA-bd_sf"/>
</dbReference>
<gene>
    <name evidence="7" type="ORF">CLV97_107116</name>
</gene>
<comment type="caution">
    <text evidence="7">The sequence shown here is derived from an EMBL/GenBank/DDBJ whole genome shotgun (WGS) entry which is preliminary data.</text>
</comment>
<dbReference type="OrthoDB" id="58802at2"/>
<feature type="domain" description="HTH crp-type" evidence="6">
    <location>
        <begin position="15"/>
        <end position="49"/>
    </location>
</feature>
<dbReference type="SUPFAM" id="SSF46785">
    <property type="entry name" value="Winged helix' DNA-binding domain"/>
    <property type="match status" value="1"/>
</dbReference>
<dbReference type="Gene3D" id="1.10.10.10">
    <property type="entry name" value="Winged helix-like DNA-binding domain superfamily/Winged helix DNA-binding domain"/>
    <property type="match status" value="1"/>
</dbReference>
<evidence type="ECO:0000259" key="5">
    <source>
        <dbReference type="Pfam" id="PF04198"/>
    </source>
</evidence>
<dbReference type="Pfam" id="PF04198">
    <property type="entry name" value="Sugar-bind"/>
    <property type="match status" value="1"/>
</dbReference>
<protein>
    <submittedName>
        <fullName evidence="7">Transcriptional regulator</fullName>
    </submittedName>
</protein>
<dbReference type="Proteomes" id="UP000237797">
    <property type="component" value="Unassembled WGS sequence"/>
</dbReference>
<dbReference type="InterPro" id="IPR051054">
    <property type="entry name" value="SorC_transcr_regulators"/>
</dbReference>
<evidence type="ECO:0000256" key="4">
    <source>
        <dbReference type="ARBA" id="ARBA00023163"/>
    </source>
</evidence>
<dbReference type="InterPro" id="IPR037171">
    <property type="entry name" value="NagB/RpiA_transferase-like"/>
</dbReference>
<evidence type="ECO:0000256" key="2">
    <source>
        <dbReference type="ARBA" id="ARBA00023015"/>
    </source>
</evidence>
<proteinExistence type="inferred from homology"/>
<comment type="similarity">
    <text evidence="1">Belongs to the SorC transcriptional regulatory family.</text>
</comment>
<dbReference type="GO" id="GO:0030246">
    <property type="term" value="F:carbohydrate binding"/>
    <property type="evidence" value="ECO:0007669"/>
    <property type="project" value="InterPro"/>
</dbReference>
<name>A0A2T0LGF2_9BACL</name>
<dbReference type="PANTHER" id="PTHR34294">
    <property type="entry name" value="TRANSCRIPTIONAL REGULATOR-RELATED"/>
    <property type="match status" value="1"/>
</dbReference>
<dbReference type="GO" id="GO:0003677">
    <property type="term" value="F:DNA binding"/>
    <property type="evidence" value="ECO:0007669"/>
    <property type="project" value="UniProtKB-KW"/>
</dbReference>
<keyword evidence="8" id="KW-1185">Reference proteome</keyword>
<keyword evidence="4" id="KW-0804">Transcription</keyword>